<feature type="region of interest" description="Disordered" evidence="1">
    <location>
        <begin position="160"/>
        <end position="196"/>
    </location>
</feature>
<evidence type="ECO:0000313" key="2">
    <source>
        <dbReference type="EMBL" id="MEQ2218184.1"/>
    </source>
</evidence>
<sequence length="212" mass="22521">CEARSSVIQAELRGELQELAEVVQMRDMFPENVPLGGVPGTVGSGHVEKPGSNKTKKSNGVVCLQPGVLRPHPGSQRHVGESVRQRGHVRPCGAACISSLHLFYQQELVVYLYTPLCRDLIQSPRCGCSVTVTVSVCVSASSPHLHALHGVLSERPVCRVSGPPATGNSEPTCSRNPGGSEQSETQPGAGEQGDAMIHRSRNCLKALAREDG</sequence>
<comment type="caution">
    <text evidence="2">The sequence shown here is derived from an EMBL/GenBank/DDBJ whole genome shotgun (WGS) entry which is preliminary data.</text>
</comment>
<evidence type="ECO:0000256" key="1">
    <source>
        <dbReference type="SAM" id="MobiDB-lite"/>
    </source>
</evidence>
<feature type="non-terminal residue" evidence="2">
    <location>
        <position position="1"/>
    </location>
</feature>
<proteinExistence type="predicted"/>
<accession>A0ABV0SCD1</accession>
<evidence type="ECO:0000313" key="3">
    <source>
        <dbReference type="Proteomes" id="UP001434883"/>
    </source>
</evidence>
<dbReference type="Proteomes" id="UP001434883">
    <property type="component" value="Unassembled WGS sequence"/>
</dbReference>
<protein>
    <submittedName>
        <fullName evidence="2">Uncharacterized protein</fullName>
    </submittedName>
</protein>
<name>A0ABV0SCD1_9TELE</name>
<organism evidence="2 3">
    <name type="scientific">Xenoophorus captivus</name>
    <dbReference type="NCBI Taxonomy" id="1517983"/>
    <lineage>
        <taxon>Eukaryota</taxon>
        <taxon>Metazoa</taxon>
        <taxon>Chordata</taxon>
        <taxon>Craniata</taxon>
        <taxon>Vertebrata</taxon>
        <taxon>Euteleostomi</taxon>
        <taxon>Actinopterygii</taxon>
        <taxon>Neopterygii</taxon>
        <taxon>Teleostei</taxon>
        <taxon>Neoteleostei</taxon>
        <taxon>Acanthomorphata</taxon>
        <taxon>Ovalentaria</taxon>
        <taxon>Atherinomorphae</taxon>
        <taxon>Cyprinodontiformes</taxon>
        <taxon>Goodeidae</taxon>
        <taxon>Xenoophorus</taxon>
    </lineage>
</organism>
<keyword evidence="3" id="KW-1185">Reference proteome</keyword>
<reference evidence="2 3" key="1">
    <citation type="submission" date="2021-06" db="EMBL/GenBank/DDBJ databases">
        <authorList>
            <person name="Palmer J.M."/>
        </authorList>
    </citation>
    <scope>NUCLEOTIDE SEQUENCE [LARGE SCALE GENOMIC DNA]</scope>
    <source>
        <strain evidence="2 3">XC_2019</strain>
        <tissue evidence="2">Muscle</tissue>
    </source>
</reference>
<feature type="compositionally biased region" description="Polar residues" evidence="1">
    <location>
        <begin position="166"/>
        <end position="186"/>
    </location>
</feature>
<dbReference type="EMBL" id="JAHRIN010076585">
    <property type="protein sequence ID" value="MEQ2218184.1"/>
    <property type="molecule type" value="Genomic_DNA"/>
</dbReference>
<gene>
    <name evidence="2" type="ORF">XENOCAPTIV_030697</name>
</gene>